<sequence length="62" mass="6137">MSSNSQTPKYTSYDSISQSSTSSPAGRAIGAGPELVGAVGEAGATEVCLCSDSYSAKATSTI</sequence>
<reference evidence="3" key="2">
    <citation type="submission" date="2015-01" db="EMBL/GenBank/DDBJ databases">
        <title>Evolutionary Origins and Diversification of the Mycorrhizal Mutualists.</title>
        <authorList>
            <consortium name="DOE Joint Genome Institute"/>
            <consortium name="Mycorrhizal Genomics Consortium"/>
            <person name="Kohler A."/>
            <person name="Kuo A."/>
            <person name="Nagy L.G."/>
            <person name="Floudas D."/>
            <person name="Copeland A."/>
            <person name="Barry K.W."/>
            <person name="Cichocki N."/>
            <person name="Veneault-Fourrey C."/>
            <person name="LaButti K."/>
            <person name="Lindquist E.A."/>
            <person name="Lipzen A."/>
            <person name="Lundell T."/>
            <person name="Morin E."/>
            <person name="Murat C."/>
            <person name="Riley R."/>
            <person name="Ohm R."/>
            <person name="Sun H."/>
            <person name="Tunlid A."/>
            <person name="Henrissat B."/>
            <person name="Grigoriev I.V."/>
            <person name="Hibbett D.S."/>
            <person name="Martin F."/>
        </authorList>
    </citation>
    <scope>NUCLEOTIDE SEQUENCE [LARGE SCALE GENOMIC DNA]</scope>
    <source>
        <strain evidence="3">MAFF 305830</strain>
    </source>
</reference>
<feature type="region of interest" description="Disordered" evidence="1">
    <location>
        <begin position="1"/>
        <end position="31"/>
    </location>
</feature>
<evidence type="ECO:0000313" key="3">
    <source>
        <dbReference type="Proteomes" id="UP000054097"/>
    </source>
</evidence>
<organism evidence="2 3">
    <name type="scientific">Serendipita vermifera MAFF 305830</name>
    <dbReference type="NCBI Taxonomy" id="933852"/>
    <lineage>
        <taxon>Eukaryota</taxon>
        <taxon>Fungi</taxon>
        <taxon>Dikarya</taxon>
        <taxon>Basidiomycota</taxon>
        <taxon>Agaricomycotina</taxon>
        <taxon>Agaricomycetes</taxon>
        <taxon>Sebacinales</taxon>
        <taxon>Serendipitaceae</taxon>
        <taxon>Serendipita</taxon>
    </lineage>
</organism>
<proteinExistence type="predicted"/>
<dbReference type="Proteomes" id="UP000054097">
    <property type="component" value="Unassembled WGS sequence"/>
</dbReference>
<dbReference type="HOGENOM" id="CLU_2905587_0_0_1"/>
<dbReference type="AlphaFoldDB" id="A0A0C2VZB3"/>
<protein>
    <submittedName>
        <fullName evidence="2">Uncharacterized protein</fullName>
    </submittedName>
</protein>
<feature type="compositionally biased region" description="Low complexity" evidence="1">
    <location>
        <begin position="12"/>
        <end position="23"/>
    </location>
</feature>
<accession>A0A0C2VZB3</accession>
<keyword evidence="3" id="KW-1185">Reference proteome</keyword>
<reference evidence="2 3" key="1">
    <citation type="submission" date="2014-04" db="EMBL/GenBank/DDBJ databases">
        <authorList>
            <consortium name="DOE Joint Genome Institute"/>
            <person name="Kuo A."/>
            <person name="Zuccaro A."/>
            <person name="Kohler A."/>
            <person name="Nagy L.G."/>
            <person name="Floudas D."/>
            <person name="Copeland A."/>
            <person name="Barry K.W."/>
            <person name="Cichocki N."/>
            <person name="Veneault-Fourrey C."/>
            <person name="LaButti K."/>
            <person name="Lindquist E.A."/>
            <person name="Lipzen A."/>
            <person name="Lundell T."/>
            <person name="Morin E."/>
            <person name="Murat C."/>
            <person name="Sun H."/>
            <person name="Tunlid A."/>
            <person name="Henrissat B."/>
            <person name="Grigoriev I.V."/>
            <person name="Hibbett D.S."/>
            <person name="Martin F."/>
            <person name="Nordberg H.P."/>
            <person name="Cantor M.N."/>
            <person name="Hua S.X."/>
        </authorList>
    </citation>
    <scope>NUCLEOTIDE SEQUENCE [LARGE SCALE GENOMIC DNA]</scope>
    <source>
        <strain evidence="2 3">MAFF 305830</strain>
    </source>
</reference>
<evidence type="ECO:0000313" key="2">
    <source>
        <dbReference type="EMBL" id="KIM19613.1"/>
    </source>
</evidence>
<evidence type="ECO:0000256" key="1">
    <source>
        <dbReference type="SAM" id="MobiDB-lite"/>
    </source>
</evidence>
<feature type="compositionally biased region" description="Polar residues" evidence="1">
    <location>
        <begin position="1"/>
        <end position="10"/>
    </location>
</feature>
<dbReference type="EMBL" id="KN824602">
    <property type="protein sequence ID" value="KIM19613.1"/>
    <property type="molecule type" value="Genomic_DNA"/>
</dbReference>
<name>A0A0C2VZB3_SERVB</name>
<gene>
    <name evidence="2" type="ORF">M408DRAFT_197676</name>
</gene>